<evidence type="ECO:0000259" key="4">
    <source>
        <dbReference type="SMART" id="SM00822"/>
    </source>
</evidence>
<accession>A0ABT1SRX7</accession>
<sequence length="255" mass="27142">MSILNNFALTGKTAIVTGGGRGLGRGMAEGLAEAGAKVLIIGSSASAEKTAAECRQKGLSMLALQGDLLDQEQVPAIFEKALDALDGRIDILVNNAGIQRRHFCEDFPLSDWNDVINLNLNTVFQLCQLAGRNMLPRKSGKIINVASMLSFFGGYTVPAYAASKGGVAQLTKALANEWAGKGLNVNAVAPGYMATEMTSKLIEDNIRNKEILDRIPAKRWGTPEDMKGIIVFLASAASNYLNGAIIPVDGAYLVR</sequence>
<evidence type="ECO:0000313" key="6">
    <source>
        <dbReference type="Proteomes" id="UP001206692"/>
    </source>
</evidence>
<reference evidence="5 6" key="1">
    <citation type="submission" date="2022-06" db="EMBL/GenBank/DDBJ databases">
        <title>Isolation of gut microbiota from human fecal samples.</title>
        <authorList>
            <person name="Pamer E.G."/>
            <person name="Barat B."/>
            <person name="Waligurski E."/>
            <person name="Medina S."/>
            <person name="Paddock L."/>
            <person name="Mostad J."/>
        </authorList>
    </citation>
    <scope>NUCLEOTIDE SEQUENCE [LARGE SCALE GENOMIC DNA]</scope>
    <source>
        <strain evidence="5 6">DFI.1.1</strain>
    </source>
</reference>
<comment type="similarity">
    <text evidence="1 3">Belongs to the short-chain dehydrogenases/reductases (SDR) family.</text>
</comment>
<evidence type="ECO:0000256" key="1">
    <source>
        <dbReference type="ARBA" id="ARBA00006484"/>
    </source>
</evidence>
<dbReference type="InterPro" id="IPR020904">
    <property type="entry name" value="Sc_DH/Rdtase_CS"/>
</dbReference>
<dbReference type="Pfam" id="PF00106">
    <property type="entry name" value="adh_short"/>
    <property type="match status" value="1"/>
</dbReference>
<dbReference type="PRINTS" id="PR00081">
    <property type="entry name" value="GDHRDH"/>
</dbReference>
<dbReference type="Proteomes" id="UP001206692">
    <property type="component" value="Unassembled WGS sequence"/>
</dbReference>
<organism evidence="5 6">
    <name type="scientific">Megasphaera massiliensis</name>
    <dbReference type="NCBI Taxonomy" id="1232428"/>
    <lineage>
        <taxon>Bacteria</taxon>
        <taxon>Bacillati</taxon>
        <taxon>Bacillota</taxon>
        <taxon>Negativicutes</taxon>
        <taxon>Veillonellales</taxon>
        <taxon>Veillonellaceae</taxon>
        <taxon>Megasphaera</taxon>
    </lineage>
</organism>
<dbReference type="Gene3D" id="3.40.50.720">
    <property type="entry name" value="NAD(P)-binding Rossmann-like Domain"/>
    <property type="match status" value="1"/>
</dbReference>
<dbReference type="SUPFAM" id="SSF51735">
    <property type="entry name" value="NAD(P)-binding Rossmann-fold domains"/>
    <property type="match status" value="1"/>
</dbReference>
<evidence type="ECO:0000313" key="5">
    <source>
        <dbReference type="EMBL" id="MCQ5342080.1"/>
    </source>
</evidence>
<dbReference type="RefSeq" id="WP_062411195.1">
    <property type="nucleotide sequence ID" value="NZ_JAJCIO010000009.1"/>
</dbReference>
<proteinExistence type="inferred from homology"/>
<keyword evidence="6" id="KW-1185">Reference proteome</keyword>
<evidence type="ECO:0000256" key="3">
    <source>
        <dbReference type="RuleBase" id="RU000363"/>
    </source>
</evidence>
<dbReference type="InterPro" id="IPR002347">
    <property type="entry name" value="SDR_fam"/>
</dbReference>
<evidence type="ECO:0000256" key="2">
    <source>
        <dbReference type="ARBA" id="ARBA00023002"/>
    </source>
</evidence>
<dbReference type="PANTHER" id="PTHR42760">
    <property type="entry name" value="SHORT-CHAIN DEHYDROGENASES/REDUCTASES FAMILY MEMBER"/>
    <property type="match status" value="1"/>
</dbReference>
<dbReference type="PRINTS" id="PR00080">
    <property type="entry name" value="SDRFAMILY"/>
</dbReference>
<protein>
    <submittedName>
        <fullName evidence="5">SDR family NAD(P)-dependent oxidoreductase</fullName>
    </submittedName>
</protein>
<gene>
    <name evidence="5" type="ORF">NE675_03370</name>
</gene>
<dbReference type="PROSITE" id="PS00061">
    <property type="entry name" value="ADH_SHORT"/>
    <property type="match status" value="1"/>
</dbReference>
<keyword evidence="2" id="KW-0560">Oxidoreductase</keyword>
<dbReference type="EMBL" id="JANGEW010000004">
    <property type="protein sequence ID" value="MCQ5342080.1"/>
    <property type="molecule type" value="Genomic_DNA"/>
</dbReference>
<feature type="domain" description="Ketoreductase" evidence="4">
    <location>
        <begin position="12"/>
        <end position="181"/>
    </location>
</feature>
<dbReference type="InterPro" id="IPR057326">
    <property type="entry name" value="KR_dom"/>
</dbReference>
<dbReference type="PANTHER" id="PTHR42760:SF5">
    <property type="entry name" value="2-DEHYDRO-3-DEOXY-D-GLUCONATE 5-DEHYDROGENASE"/>
    <property type="match status" value="1"/>
</dbReference>
<comment type="caution">
    <text evidence="5">The sequence shown here is derived from an EMBL/GenBank/DDBJ whole genome shotgun (WGS) entry which is preliminary data.</text>
</comment>
<dbReference type="InterPro" id="IPR036291">
    <property type="entry name" value="NAD(P)-bd_dom_sf"/>
</dbReference>
<dbReference type="SMART" id="SM00822">
    <property type="entry name" value="PKS_KR"/>
    <property type="match status" value="1"/>
</dbReference>
<name>A0ABT1SRX7_9FIRM</name>